<sequence>MVKSLLHLEGLFILAVSVFVYYQMEYSWLLFLILLFTPDLSMLGYIFNNSVGAMCYNLVHTYTLAILLIGVGYFGAVDAVLAIGLILAAHIGMDRMIGYGLKYPTDFKDTHLNKV</sequence>
<accession>A0A2I0QS78</accession>
<feature type="transmembrane region" description="Helical" evidence="1">
    <location>
        <begin position="29"/>
        <end position="47"/>
    </location>
</feature>
<dbReference type="EMBL" id="PJNH01000003">
    <property type="protein sequence ID" value="PKR77168.1"/>
    <property type="molecule type" value="Genomic_DNA"/>
</dbReference>
<dbReference type="Proteomes" id="UP000243524">
    <property type="component" value="Unassembled WGS sequence"/>
</dbReference>
<keyword evidence="1" id="KW-0472">Membrane</keyword>
<reference evidence="2 3" key="1">
    <citation type="submission" date="2017-06" db="EMBL/GenBank/DDBJ databases">
        <title>the draft geome sequence of Illustriluteabacillus marina B3227.</title>
        <authorList>
            <person name="He R.-H."/>
            <person name="Du Z.-J."/>
        </authorList>
    </citation>
    <scope>NUCLEOTIDE SEQUENCE [LARGE SCALE GENOMIC DNA]</scope>
    <source>
        <strain evidence="2 3">B3227</strain>
    </source>
</reference>
<evidence type="ECO:0000313" key="2">
    <source>
        <dbReference type="EMBL" id="PKR77168.1"/>
    </source>
</evidence>
<feature type="transmembrane region" description="Helical" evidence="1">
    <location>
        <begin position="59"/>
        <end position="87"/>
    </location>
</feature>
<protein>
    <submittedName>
        <fullName evidence="2">DUF4260 domain-containing protein</fullName>
    </submittedName>
</protein>
<proteinExistence type="predicted"/>
<dbReference type="RefSeq" id="WP_101331971.1">
    <property type="nucleotide sequence ID" value="NZ_PJNH01000003.1"/>
</dbReference>
<keyword evidence="1" id="KW-1133">Transmembrane helix</keyword>
<name>A0A2I0QS78_9BACI</name>
<gene>
    <name evidence="2" type="ORF">CEY16_10525</name>
</gene>
<comment type="caution">
    <text evidence="2">The sequence shown here is derived from an EMBL/GenBank/DDBJ whole genome shotgun (WGS) entry which is preliminary data.</text>
</comment>
<feature type="transmembrane region" description="Helical" evidence="1">
    <location>
        <begin position="6"/>
        <end position="22"/>
    </location>
</feature>
<dbReference type="OrthoDB" id="9813911at2"/>
<dbReference type="AlphaFoldDB" id="A0A2I0QS78"/>
<dbReference type="InterPro" id="IPR025356">
    <property type="entry name" value="DUF4260"/>
</dbReference>
<dbReference type="Pfam" id="PF14079">
    <property type="entry name" value="DUF4260"/>
    <property type="match status" value="1"/>
</dbReference>
<keyword evidence="1" id="KW-0812">Transmembrane</keyword>
<keyword evidence="3" id="KW-1185">Reference proteome</keyword>
<evidence type="ECO:0000256" key="1">
    <source>
        <dbReference type="SAM" id="Phobius"/>
    </source>
</evidence>
<evidence type="ECO:0000313" key="3">
    <source>
        <dbReference type="Proteomes" id="UP000243524"/>
    </source>
</evidence>
<organism evidence="2 3">
    <name type="scientific">Halalkalibacillus sediminis</name>
    <dbReference type="NCBI Taxonomy" id="2018042"/>
    <lineage>
        <taxon>Bacteria</taxon>
        <taxon>Bacillati</taxon>
        <taxon>Bacillota</taxon>
        <taxon>Bacilli</taxon>
        <taxon>Bacillales</taxon>
        <taxon>Bacillaceae</taxon>
        <taxon>Halalkalibacillus</taxon>
    </lineage>
</organism>